<dbReference type="STRING" id="1664694.A0A0N1H556"/>
<evidence type="ECO:0000313" key="2">
    <source>
        <dbReference type="EMBL" id="KPI40684.1"/>
    </source>
</evidence>
<dbReference type="OrthoDB" id="432544at2759"/>
<feature type="compositionally biased region" description="Polar residues" evidence="1">
    <location>
        <begin position="319"/>
        <end position="328"/>
    </location>
</feature>
<comment type="caution">
    <text evidence="2">The sequence shown here is derived from an EMBL/GenBank/DDBJ whole genome shotgun (WGS) entry which is preliminary data.</text>
</comment>
<name>A0A0N1H556_9EURO</name>
<feature type="compositionally biased region" description="Polar residues" evidence="1">
    <location>
        <begin position="131"/>
        <end position="148"/>
    </location>
</feature>
<feature type="compositionally biased region" description="Polar residues" evidence="1">
    <location>
        <begin position="33"/>
        <end position="43"/>
    </location>
</feature>
<protein>
    <submittedName>
        <fullName evidence="2">Uncharacterized protein</fullName>
    </submittedName>
</protein>
<dbReference type="GeneID" id="28731197"/>
<feature type="region of interest" description="Disordered" evidence="1">
    <location>
        <begin position="1"/>
        <end position="202"/>
    </location>
</feature>
<organism evidence="2 3">
    <name type="scientific">Cyphellophora attinorum</name>
    <dbReference type="NCBI Taxonomy" id="1664694"/>
    <lineage>
        <taxon>Eukaryota</taxon>
        <taxon>Fungi</taxon>
        <taxon>Dikarya</taxon>
        <taxon>Ascomycota</taxon>
        <taxon>Pezizomycotina</taxon>
        <taxon>Eurotiomycetes</taxon>
        <taxon>Chaetothyriomycetidae</taxon>
        <taxon>Chaetothyriales</taxon>
        <taxon>Cyphellophoraceae</taxon>
        <taxon>Cyphellophora</taxon>
    </lineage>
</organism>
<feature type="region of interest" description="Disordered" evidence="1">
    <location>
        <begin position="319"/>
        <end position="344"/>
    </location>
</feature>
<proteinExistence type="predicted"/>
<evidence type="ECO:0000256" key="1">
    <source>
        <dbReference type="SAM" id="MobiDB-lite"/>
    </source>
</evidence>
<dbReference type="AlphaFoldDB" id="A0A0N1H556"/>
<feature type="compositionally biased region" description="Polar residues" evidence="1">
    <location>
        <begin position="164"/>
        <end position="179"/>
    </location>
</feature>
<dbReference type="RefSeq" id="XP_018000647.1">
    <property type="nucleotide sequence ID" value="XM_018139317.1"/>
</dbReference>
<dbReference type="Proteomes" id="UP000038010">
    <property type="component" value="Unassembled WGS sequence"/>
</dbReference>
<feature type="compositionally biased region" description="Polar residues" evidence="1">
    <location>
        <begin position="189"/>
        <end position="202"/>
    </location>
</feature>
<evidence type="ECO:0000313" key="3">
    <source>
        <dbReference type="Proteomes" id="UP000038010"/>
    </source>
</evidence>
<keyword evidence="3" id="KW-1185">Reference proteome</keyword>
<gene>
    <name evidence="2" type="ORF">AB675_10539</name>
</gene>
<sequence length="441" mass="48181">MPIPTRSRSVKEPPKSNAPTTIPASARHPTGSALPQSRLTRPTPTHLLAGHSRSQSLTGHVGQRSTTRATGAVGSASNKAGVFSPAERQHDAARTISNASSEGVVGSHHEDDGSPKLVSDGTRGSQHKRVQSVSTSHSRSASMGNSSAMIKPTLPRAVTKPLRPSSNIKQPFNNYQQHFSPKKSAVAEHTSTPHPSPQSEPLSTTALRHELLQLSCVYRDANRRLHEFRNSVDQRLESLSADREREADDITARCASRQALINAAAIHEWLLEGDGILAPDNIKRLSICVCDLESMSNPEGLFTKCQNEFDHWLAELHDSQGQVQTEQKGPSGRGYTRVQPISRDRPQQMAELRSRLAIHIHTLSDVQSSIVDVVAQASIPVLIRQHLQLAMDMKASLDESEAIEHAVRADHEAQLAKQISLLMATPTKVEGRTPAWQDPRI</sequence>
<dbReference type="EMBL" id="LFJN01000011">
    <property type="protein sequence ID" value="KPI40684.1"/>
    <property type="molecule type" value="Genomic_DNA"/>
</dbReference>
<accession>A0A0N1H556</accession>
<feature type="compositionally biased region" description="Polar residues" evidence="1">
    <location>
        <begin position="52"/>
        <end position="69"/>
    </location>
</feature>
<dbReference type="VEuPathDB" id="FungiDB:AB675_10539"/>
<reference evidence="2 3" key="1">
    <citation type="submission" date="2015-06" db="EMBL/GenBank/DDBJ databases">
        <title>Draft genome of the ant-associated black yeast Phialophora attae CBS 131958.</title>
        <authorList>
            <person name="Moreno L.F."/>
            <person name="Stielow B.J."/>
            <person name="de Hoog S."/>
            <person name="Vicente V.A."/>
            <person name="Weiss V.A."/>
            <person name="de Vries M."/>
            <person name="Cruz L.M."/>
            <person name="Souza E.M."/>
        </authorList>
    </citation>
    <scope>NUCLEOTIDE SEQUENCE [LARGE SCALE GENOMIC DNA]</scope>
    <source>
        <strain evidence="2 3">CBS 131958</strain>
    </source>
</reference>